<evidence type="ECO:0000256" key="2">
    <source>
        <dbReference type="SAM" id="Phobius"/>
    </source>
</evidence>
<feature type="transmembrane region" description="Helical" evidence="2">
    <location>
        <begin position="27"/>
        <end position="48"/>
    </location>
</feature>
<proteinExistence type="predicted"/>
<keyword evidence="4" id="KW-1185">Reference proteome</keyword>
<name>A0ABR3ABS5_9AGAR</name>
<dbReference type="EMBL" id="JBBXMP010000006">
    <property type="protein sequence ID" value="KAL0070449.1"/>
    <property type="molecule type" value="Genomic_DNA"/>
</dbReference>
<accession>A0ABR3ABS5</accession>
<evidence type="ECO:0000313" key="4">
    <source>
        <dbReference type="Proteomes" id="UP001437256"/>
    </source>
</evidence>
<feature type="compositionally biased region" description="Polar residues" evidence="1">
    <location>
        <begin position="176"/>
        <end position="186"/>
    </location>
</feature>
<protein>
    <submittedName>
        <fullName evidence="3">Uncharacterized protein</fullName>
    </submittedName>
</protein>
<keyword evidence="2" id="KW-1133">Transmembrane helix</keyword>
<dbReference type="Proteomes" id="UP001437256">
    <property type="component" value="Unassembled WGS sequence"/>
</dbReference>
<evidence type="ECO:0000313" key="3">
    <source>
        <dbReference type="EMBL" id="KAL0070449.1"/>
    </source>
</evidence>
<evidence type="ECO:0000256" key="1">
    <source>
        <dbReference type="SAM" id="MobiDB-lite"/>
    </source>
</evidence>
<feature type="region of interest" description="Disordered" evidence="1">
    <location>
        <begin position="176"/>
        <end position="200"/>
    </location>
</feature>
<reference evidence="3 4" key="1">
    <citation type="submission" date="2024-05" db="EMBL/GenBank/DDBJ databases">
        <title>A draft genome resource for the thread blight pathogen Marasmius tenuissimus strain MS-2.</title>
        <authorList>
            <person name="Yulfo-Soto G.E."/>
            <person name="Baruah I.K."/>
            <person name="Amoako-Attah I."/>
            <person name="Bukari Y."/>
            <person name="Meinhardt L.W."/>
            <person name="Bailey B.A."/>
            <person name="Cohen S.P."/>
        </authorList>
    </citation>
    <scope>NUCLEOTIDE SEQUENCE [LARGE SCALE GENOMIC DNA]</scope>
    <source>
        <strain evidence="3 4">MS-2</strain>
    </source>
</reference>
<organism evidence="3 4">
    <name type="scientific">Marasmius tenuissimus</name>
    <dbReference type="NCBI Taxonomy" id="585030"/>
    <lineage>
        <taxon>Eukaryota</taxon>
        <taxon>Fungi</taxon>
        <taxon>Dikarya</taxon>
        <taxon>Basidiomycota</taxon>
        <taxon>Agaricomycotina</taxon>
        <taxon>Agaricomycetes</taxon>
        <taxon>Agaricomycetidae</taxon>
        <taxon>Agaricales</taxon>
        <taxon>Marasmiineae</taxon>
        <taxon>Marasmiaceae</taxon>
        <taxon>Marasmius</taxon>
    </lineage>
</organism>
<comment type="caution">
    <text evidence="3">The sequence shown here is derived from an EMBL/GenBank/DDBJ whole genome shotgun (WGS) entry which is preliminary data.</text>
</comment>
<sequence length="278" mass="31060">MSPNTLTNLVHPNSNHRHQESPSFHGFWSYFSLVCVVGIISTVLLYALHSCYRSAGATELARIRNASAQDLEKKERAGLDEGLGRRRGPGARTRRYEEWAKFHLQSSESMTEAKNPILGQDFQSTTSLNSRSQHSHLCSPNSPSFRYRDSTYSVYSPIHSPILPLPSIYDPARTLSSSPTILSQEPPNSPPLGHESVKRMDPSSIPFVSPEELLPGYIDSKLAPISGAFVPFDKDDSLQPVKKAPKDGLAEIRQTRPTIETYYRYPLRNDIVTEESSC</sequence>
<keyword evidence="2" id="KW-0472">Membrane</keyword>
<keyword evidence="2" id="KW-0812">Transmembrane</keyword>
<gene>
    <name evidence="3" type="ORF">AAF712_002280</name>
</gene>